<protein>
    <submittedName>
        <fullName evidence="3">ABC transporter substrate-binding protein</fullName>
    </submittedName>
</protein>
<feature type="signal peptide" evidence="1">
    <location>
        <begin position="1"/>
        <end position="25"/>
    </location>
</feature>
<proteinExistence type="predicted"/>
<name>A0A6M1TPB6_9RHOB</name>
<dbReference type="Proteomes" id="UP000474758">
    <property type="component" value="Unassembled WGS sequence"/>
</dbReference>
<comment type="caution">
    <text evidence="3">The sequence shown here is derived from an EMBL/GenBank/DDBJ whole genome shotgun (WGS) entry which is preliminary data.</text>
</comment>
<dbReference type="EMBL" id="JAALFE010000002">
    <property type="protein sequence ID" value="NGQ89837.1"/>
    <property type="molecule type" value="Genomic_DNA"/>
</dbReference>
<keyword evidence="1" id="KW-0732">Signal</keyword>
<dbReference type="InterPro" id="IPR050902">
    <property type="entry name" value="ABC_Transporter_SBP"/>
</dbReference>
<organism evidence="3 4">
    <name type="scientific">Paragemmobacter kunshanensis</name>
    <dbReference type="NCBI Taxonomy" id="2583234"/>
    <lineage>
        <taxon>Bacteria</taxon>
        <taxon>Pseudomonadati</taxon>
        <taxon>Pseudomonadota</taxon>
        <taxon>Alphaproteobacteria</taxon>
        <taxon>Rhodobacterales</taxon>
        <taxon>Paracoccaceae</taxon>
        <taxon>Paragemmobacter</taxon>
    </lineage>
</organism>
<dbReference type="Pfam" id="PF01497">
    <property type="entry name" value="Peripla_BP_2"/>
    <property type="match status" value="1"/>
</dbReference>
<sequence>MSAFPRNSEPCLIAALALWAGAAVAAPPERVVSMNLCTDQLAMLLADPGQLISVSNLALDPLSSAMVEEAQAYPVNRGGAEQIFLMHPDLVLAGTYTARASVDLLRGLGIEVVQLPPADRLEDVADHMRQIGAALGRPERGEAMAREFETSLASIGHDGPAATAAMYYPNGYTAGSGTLSDQILSLTGFRNVGAEAGLTGGGILPLERLVMAEPQVVVTSTPYPGASRSEEILSHPALRQLRDGAAQAHVRDADWVCGTPHLLNAIRTMADARAGLEGQQ</sequence>
<feature type="chain" id="PRO_5026954337" evidence="1">
    <location>
        <begin position="26"/>
        <end position="280"/>
    </location>
</feature>
<feature type="domain" description="Fe/B12 periplasmic-binding" evidence="2">
    <location>
        <begin position="30"/>
        <end position="280"/>
    </location>
</feature>
<evidence type="ECO:0000313" key="3">
    <source>
        <dbReference type="EMBL" id="NGQ89837.1"/>
    </source>
</evidence>
<dbReference type="PANTHER" id="PTHR30535">
    <property type="entry name" value="VITAMIN B12-BINDING PROTEIN"/>
    <property type="match status" value="1"/>
</dbReference>
<dbReference type="PROSITE" id="PS50983">
    <property type="entry name" value="FE_B12_PBP"/>
    <property type="match status" value="1"/>
</dbReference>
<dbReference type="AlphaFoldDB" id="A0A6M1TPB6"/>
<gene>
    <name evidence="3" type="ORF">G5V65_02930</name>
</gene>
<dbReference type="PANTHER" id="PTHR30535:SF34">
    <property type="entry name" value="MOLYBDATE-BINDING PROTEIN MOLA"/>
    <property type="match status" value="1"/>
</dbReference>
<dbReference type="SUPFAM" id="SSF53807">
    <property type="entry name" value="Helical backbone' metal receptor"/>
    <property type="match status" value="1"/>
</dbReference>
<dbReference type="InterPro" id="IPR002491">
    <property type="entry name" value="ABC_transptr_periplasmic_BD"/>
</dbReference>
<dbReference type="Gene3D" id="3.40.50.1980">
    <property type="entry name" value="Nitrogenase molybdenum iron protein domain"/>
    <property type="match status" value="2"/>
</dbReference>
<evidence type="ECO:0000259" key="2">
    <source>
        <dbReference type="PROSITE" id="PS50983"/>
    </source>
</evidence>
<reference evidence="3 4" key="1">
    <citation type="submission" date="2020-02" db="EMBL/GenBank/DDBJ databases">
        <title>Rhodobacter translucens sp. nov., a novel bacterium isolated from activated sludge.</title>
        <authorList>
            <person name="Liu J."/>
        </authorList>
    </citation>
    <scope>NUCLEOTIDE SEQUENCE [LARGE SCALE GENOMIC DNA]</scope>
    <source>
        <strain evidence="3 4">HX-7-19</strain>
    </source>
</reference>
<evidence type="ECO:0000313" key="4">
    <source>
        <dbReference type="Proteomes" id="UP000474758"/>
    </source>
</evidence>
<keyword evidence="4" id="KW-1185">Reference proteome</keyword>
<accession>A0A6M1TPB6</accession>
<evidence type="ECO:0000256" key="1">
    <source>
        <dbReference type="SAM" id="SignalP"/>
    </source>
</evidence>
<dbReference type="RefSeq" id="WP_165046940.1">
    <property type="nucleotide sequence ID" value="NZ_JAALFE010000002.1"/>
</dbReference>